<accession>A0A6B8MCH2</accession>
<dbReference type="SMART" id="SM00421">
    <property type="entry name" value="HTH_LUXR"/>
    <property type="match status" value="1"/>
</dbReference>
<keyword evidence="6" id="KW-0614">Plasmid</keyword>
<dbReference type="PANTHER" id="PTHR44688">
    <property type="entry name" value="DNA-BINDING TRANSCRIPTIONAL ACTIVATOR DEVR_DOSR"/>
    <property type="match status" value="1"/>
</dbReference>
<dbReference type="InterPro" id="IPR036388">
    <property type="entry name" value="WH-like_DNA-bd_sf"/>
</dbReference>
<feature type="domain" description="HTH luxR-type" evidence="5">
    <location>
        <begin position="94"/>
        <end position="159"/>
    </location>
</feature>
<evidence type="ECO:0000313" key="7">
    <source>
        <dbReference type="Proteomes" id="UP000422569"/>
    </source>
</evidence>
<dbReference type="Gene3D" id="1.10.10.10">
    <property type="entry name" value="Winged helix-like DNA-binding domain superfamily/Winged helix DNA-binding domain"/>
    <property type="match status" value="1"/>
</dbReference>
<dbReference type="PROSITE" id="PS50043">
    <property type="entry name" value="HTH_LUXR_2"/>
    <property type="match status" value="1"/>
</dbReference>
<dbReference type="EMBL" id="CP044333">
    <property type="protein sequence ID" value="QGN00086.1"/>
    <property type="molecule type" value="Genomic_DNA"/>
</dbReference>
<keyword evidence="7" id="KW-1185">Reference proteome</keyword>
<proteinExistence type="predicted"/>
<evidence type="ECO:0000256" key="2">
    <source>
        <dbReference type="ARBA" id="ARBA00023125"/>
    </source>
</evidence>
<sequence>MSPRSSDARKLEMGPRGNSSMDRYDISDIAPNLRHSGHSGGHSMTEHSASASVVLFAVRTHDVEDILARVRHMLPEGSVLYAQREAAGARDFPLPHRLSSLTERQRDILRLLIHGLSNKEIGRRLKLSHFTVRNHVSQLLRQLDVPSRKAVVALLNDALAADAHALPLSD</sequence>
<dbReference type="InterPro" id="IPR000792">
    <property type="entry name" value="Tscrpt_reg_LuxR_C"/>
</dbReference>
<name>A0A6B8MCH2_9HYPH</name>
<evidence type="ECO:0000256" key="1">
    <source>
        <dbReference type="ARBA" id="ARBA00023015"/>
    </source>
</evidence>
<keyword evidence="1" id="KW-0805">Transcription regulation</keyword>
<dbReference type="Proteomes" id="UP000422569">
    <property type="component" value="Plasmid unnamed2"/>
</dbReference>
<gene>
    <name evidence="6" type="ORF">F7D14_21115</name>
</gene>
<keyword evidence="2" id="KW-0238">DNA-binding</keyword>
<protein>
    <submittedName>
        <fullName evidence="6">Response regulator transcription factor</fullName>
    </submittedName>
</protein>
<evidence type="ECO:0000256" key="3">
    <source>
        <dbReference type="ARBA" id="ARBA00023163"/>
    </source>
</evidence>
<feature type="compositionally biased region" description="Basic and acidic residues" evidence="4">
    <location>
        <begin position="1"/>
        <end position="13"/>
    </location>
</feature>
<organism evidence="6 7">
    <name type="scientific">Methylocystis parvus</name>
    <dbReference type="NCBI Taxonomy" id="134"/>
    <lineage>
        <taxon>Bacteria</taxon>
        <taxon>Pseudomonadati</taxon>
        <taxon>Pseudomonadota</taxon>
        <taxon>Alphaproteobacteria</taxon>
        <taxon>Hyphomicrobiales</taxon>
        <taxon>Methylocystaceae</taxon>
        <taxon>Methylocystis</taxon>
    </lineage>
</organism>
<dbReference type="InterPro" id="IPR016032">
    <property type="entry name" value="Sig_transdc_resp-reg_C-effctor"/>
</dbReference>
<evidence type="ECO:0000313" key="6">
    <source>
        <dbReference type="EMBL" id="QGN00086.1"/>
    </source>
</evidence>
<keyword evidence="3" id="KW-0804">Transcription</keyword>
<dbReference type="PANTHER" id="PTHR44688:SF16">
    <property type="entry name" value="DNA-BINDING TRANSCRIPTIONAL ACTIVATOR DEVR_DOSR"/>
    <property type="match status" value="1"/>
</dbReference>
<dbReference type="GO" id="GO:0006355">
    <property type="term" value="P:regulation of DNA-templated transcription"/>
    <property type="evidence" value="ECO:0007669"/>
    <property type="project" value="InterPro"/>
</dbReference>
<reference evidence="6 7" key="1">
    <citation type="submission" date="2019-09" db="EMBL/GenBank/DDBJ databases">
        <title>Isolation and complete genome sequencing of Methylocystis species.</title>
        <authorList>
            <person name="Rumah B.L."/>
            <person name="Stead C.E."/>
            <person name="Stevens B.C."/>
            <person name="Minton N.P."/>
            <person name="Grosse-Honebrink A."/>
            <person name="Zhang Y."/>
        </authorList>
    </citation>
    <scope>NUCLEOTIDE SEQUENCE [LARGE SCALE GENOMIC DNA]</scope>
    <source>
        <strain evidence="6 7">BRCS2</strain>
        <plasmid evidence="6 7">unnamed2</plasmid>
    </source>
</reference>
<dbReference type="KEGG" id="mpar:F7D14_21115"/>
<dbReference type="PRINTS" id="PR00038">
    <property type="entry name" value="HTHLUXR"/>
</dbReference>
<feature type="region of interest" description="Disordered" evidence="4">
    <location>
        <begin position="1"/>
        <end position="24"/>
    </location>
</feature>
<dbReference type="GO" id="GO:0003677">
    <property type="term" value="F:DNA binding"/>
    <property type="evidence" value="ECO:0007669"/>
    <property type="project" value="UniProtKB-KW"/>
</dbReference>
<evidence type="ECO:0000256" key="4">
    <source>
        <dbReference type="SAM" id="MobiDB-lite"/>
    </source>
</evidence>
<geneLocation type="plasmid" evidence="6">
    <name>unnamed2</name>
</geneLocation>
<dbReference type="Pfam" id="PF00196">
    <property type="entry name" value="GerE"/>
    <property type="match status" value="1"/>
</dbReference>
<evidence type="ECO:0000259" key="5">
    <source>
        <dbReference type="PROSITE" id="PS50043"/>
    </source>
</evidence>
<dbReference type="AlphaFoldDB" id="A0A6B8MCH2"/>
<dbReference type="CDD" id="cd06170">
    <property type="entry name" value="LuxR_C_like"/>
    <property type="match status" value="1"/>
</dbReference>
<dbReference type="SUPFAM" id="SSF46894">
    <property type="entry name" value="C-terminal effector domain of the bipartite response regulators"/>
    <property type="match status" value="1"/>
</dbReference>
<dbReference type="RefSeq" id="WP_081495718.1">
    <property type="nucleotide sequence ID" value="NZ_CP044333.1"/>
</dbReference>